<dbReference type="SUPFAM" id="SSF55729">
    <property type="entry name" value="Acyl-CoA N-acyltransferases (Nat)"/>
    <property type="match status" value="1"/>
</dbReference>
<proteinExistence type="predicted"/>
<dbReference type="InterPro" id="IPR036412">
    <property type="entry name" value="HAD-like_sf"/>
</dbReference>
<dbReference type="Gene3D" id="3.40.630.30">
    <property type="match status" value="1"/>
</dbReference>
<dbReference type="InterPro" id="IPR016181">
    <property type="entry name" value="Acyl_CoA_acyltransferase"/>
</dbReference>
<dbReference type="RefSeq" id="WP_085883742.1">
    <property type="nucleotide sequence ID" value="NZ_FWFR01000002.1"/>
</dbReference>
<accession>A0A1Y5T9S0</accession>
<dbReference type="EMBL" id="FWFR01000002">
    <property type="protein sequence ID" value="SLN55572.1"/>
    <property type="molecule type" value="Genomic_DNA"/>
</dbReference>
<evidence type="ECO:0008006" key="3">
    <source>
        <dbReference type="Google" id="ProtNLM"/>
    </source>
</evidence>
<sequence length="620" mass="68683">MDIAELKTAFREIDDPAEALARLATVDFDSLKPGEISFLHRKLKRLAPAPGAKIAYLGNLTVEPLPDYVDIRAACGGLATASHVGAFGQHYQEVMNPASGLHAFAPDLILLTLSLRELAPDIAFRFSSLDGEQRAAERNRIVGHVADWLAAAKNATQATILVANFPVPAALHAGIADLNDPDGERAFYARLNLDILELCRETARATLFDLDRLVARVGTERAFSPRLTFLARREWDEHLLPAFAGELFRYLVALKGLTRKCLVLDLDNTLWGGVVGEEGPDGVKVGPGDPVGEAFLAFQHGIVALKERGVILGIASKNNPADVEEVFARRPGMPLRLEDFSAVQVNWNHKHESLKAIAASLNIGIDSLVFLDDNPVECGMVREMLPEVKVVQMPDDPALYLDCLRALPWFERLSITGEDRAKARQYLENQKRDVARETTGDLNDYLKSLGTEVIFRHPVEKDADRIHQLFTKTNQFNTTTMRYSPADVERFMTGDRFDIRVADVRDRFGELGTVGLILIDREGEVPAIDSFVMSCRAMGREIESAIVNSVKEEYLLSGRYPALECRYVPTRKNQPVAELYESQGFIVAGRDPESGAKNYRLAAENAALLPCDHIQLTKDE</sequence>
<reference evidence="1 2" key="1">
    <citation type="submission" date="2017-03" db="EMBL/GenBank/DDBJ databases">
        <authorList>
            <person name="Afonso C.L."/>
            <person name="Miller P.J."/>
            <person name="Scott M.A."/>
            <person name="Spackman E."/>
            <person name="Goraichik I."/>
            <person name="Dimitrov K.M."/>
            <person name="Suarez D.L."/>
            <person name="Swayne D.E."/>
        </authorList>
    </citation>
    <scope>NUCLEOTIDE SEQUENCE [LARGE SCALE GENOMIC DNA]</scope>
    <source>
        <strain evidence="1 2">CECT 7691</strain>
    </source>
</reference>
<protein>
    <recommendedName>
        <fullName evidence="3">HAD-IIIC family phosphatase</fullName>
    </recommendedName>
</protein>
<dbReference type="Gene3D" id="3.40.50.1110">
    <property type="entry name" value="SGNH hydrolase"/>
    <property type="match status" value="1"/>
</dbReference>
<dbReference type="Gene3D" id="3.40.50.1000">
    <property type="entry name" value="HAD superfamily/HAD-like"/>
    <property type="match status" value="1"/>
</dbReference>
<gene>
    <name evidence="1" type="ORF">OCH7691_02380</name>
</gene>
<dbReference type="NCBIfam" id="TIGR01681">
    <property type="entry name" value="HAD-SF-IIIC"/>
    <property type="match status" value="1"/>
</dbReference>
<dbReference type="Proteomes" id="UP000193200">
    <property type="component" value="Unassembled WGS sequence"/>
</dbReference>
<dbReference type="AlphaFoldDB" id="A0A1Y5T9S0"/>
<dbReference type="InterPro" id="IPR010033">
    <property type="entry name" value="HAD_SF_ppase_IIIC"/>
</dbReference>
<dbReference type="InterPro" id="IPR010037">
    <property type="entry name" value="FkbH_domain"/>
</dbReference>
<name>A0A1Y5T9S0_9PROT</name>
<evidence type="ECO:0000313" key="1">
    <source>
        <dbReference type="EMBL" id="SLN55572.1"/>
    </source>
</evidence>
<organism evidence="1 2">
    <name type="scientific">Oceanibacterium hippocampi</name>
    <dbReference type="NCBI Taxonomy" id="745714"/>
    <lineage>
        <taxon>Bacteria</taxon>
        <taxon>Pseudomonadati</taxon>
        <taxon>Pseudomonadota</taxon>
        <taxon>Alphaproteobacteria</taxon>
        <taxon>Sneathiellales</taxon>
        <taxon>Sneathiellaceae</taxon>
        <taxon>Oceanibacterium</taxon>
    </lineage>
</organism>
<dbReference type="OrthoDB" id="323926at2"/>
<dbReference type="NCBIfam" id="TIGR01686">
    <property type="entry name" value="FkbH"/>
    <property type="match status" value="1"/>
</dbReference>
<dbReference type="InterPro" id="IPR036514">
    <property type="entry name" value="SGNH_hydro_sf"/>
</dbReference>
<evidence type="ECO:0000313" key="2">
    <source>
        <dbReference type="Proteomes" id="UP000193200"/>
    </source>
</evidence>
<dbReference type="SUPFAM" id="SSF56784">
    <property type="entry name" value="HAD-like"/>
    <property type="match status" value="1"/>
</dbReference>
<dbReference type="GO" id="GO:0016788">
    <property type="term" value="F:hydrolase activity, acting on ester bonds"/>
    <property type="evidence" value="ECO:0007669"/>
    <property type="project" value="UniProtKB-ARBA"/>
</dbReference>
<dbReference type="InterPro" id="IPR023214">
    <property type="entry name" value="HAD_sf"/>
</dbReference>
<keyword evidence="2" id="KW-1185">Reference proteome</keyword>
<dbReference type="InParanoid" id="A0A1Y5T9S0"/>